<dbReference type="Proteomes" id="UP000219621">
    <property type="component" value="Unassembled WGS sequence"/>
</dbReference>
<organism evidence="3 4">
    <name type="scientific">Caenispirillum bisanense</name>
    <dbReference type="NCBI Taxonomy" id="414052"/>
    <lineage>
        <taxon>Bacteria</taxon>
        <taxon>Pseudomonadati</taxon>
        <taxon>Pseudomonadota</taxon>
        <taxon>Alphaproteobacteria</taxon>
        <taxon>Rhodospirillales</taxon>
        <taxon>Novispirillaceae</taxon>
        <taxon>Caenispirillum</taxon>
    </lineage>
</organism>
<sequence>MTDDPARRAWQALEEVHDPEIPHVSIVDLGIVRGVTAAADGSRVEAALSPTYSGCPAVSVIELDAETALRAAGFAEVVIRRQMAPAWTTDWITERGRERLKAAGIAPPDAAGAGKAALLGRPAQVACPQCGSPHTEQLSEFGSTACKALWRCRDCLEPFDYFKCI</sequence>
<name>A0A286GRN6_9PROT</name>
<protein>
    <submittedName>
        <fullName evidence="3">Ring-1,2-phenylacetyl-CoA epoxidase subunit PaaD</fullName>
    </submittedName>
</protein>
<dbReference type="InterPro" id="IPR002744">
    <property type="entry name" value="MIP18-like"/>
</dbReference>
<dbReference type="EMBL" id="OCNJ01000007">
    <property type="protein sequence ID" value="SOD98231.1"/>
    <property type="molecule type" value="Genomic_DNA"/>
</dbReference>
<dbReference type="SUPFAM" id="SSF117916">
    <property type="entry name" value="Fe-S cluster assembly (FSCA) domain-like"/>
    <property type="match status" value="1"/>
</dbReference>
<keyword evidence="4" id="KW-1185">Reference proteome</keyword>
<dbReference type="Pfam" id="PF23451">
    <property type="entry name" value="Zn_ribbon_PaaD"/>
    <property type="match status" value="1"/>
</dbReference>
<reference evidence="3 4" key="1">
    <citation type="submission" date="2017-09" db="EMBL/GenBank/DDBJ databases">
        <authorList>
            <person name="Ehlers B."/>
            <person name="Leendertz F.H."/>
        </authorList>
    </citation>
    <scope>NUCLEOTIDE SEQUENCE [LARGE SCALE GENOMIC DNA]</scope>
    <source>
        <strain evidence="3 4">USBA 140</strain>
    </source>
</reference>
<dbReference type="RefSeq" id="WP_097280351.1">
    <property type="nucleotide sequence ID" value="NZ_OCNJ01000007.1"/>
</dbReference>
<feature type="domain" description="MIP18 family-like" evidence="1">
    <location>
        <begin position="10"/>
        <end position="71"/>
    </location>
</feature>
<dbReference type="NCBIfam" id="TIGR02159">
    <property type="entry name" value="PA_CoA_Oxy4"/>
    <property type="match status" value="1"/>
</dbReference>
<dbReference type="InterPro" id="IPR011883">
    <property type="entry name" value="PaaD-like"/>
</dbReference>
<dbReference type="Pfam" id="PF01883">
    <property type="entry name" value="FeS_assembly_P"/>
    <property type="match status" value="1"/>
</dbReference>
<gene>
    <name evidence="3" type="ORF">SAMN05421508_107258</name>
</gene>
<proteinExistence type="predicted"/>
<dbReference type="Gene3D" id="3.30.300.130">
    <property type="entry name" value="Fe-S cluster assembly (FSCA)"/>
    <property type="match status" value="1"/>
</dbReference>
<dbReference type="InterPro" id="IPR052339">
    <property type="entry name" value="Fe-S_Maturation_MIP18"/>
</dbReference>
<dbReference type="PANTHER" id="PTHR42831">
    <property type="entry name" value="FE-S PROTEIN MATURATION AUXILIARY FACTOR YITW"/>
    <property type="match status" value="1"/>
</dbReference>
<evidence type="ECO:0000313" key="3">
    <source>
        <dbReference type="EMBL" id="SOD98231.1"/>
    </source>
</evidence>
<feature type="domain" description="PaaD zinc beta ribbon" evidence="2">
    <location>
        <begin position="115"/>
        <end position="163"/>
    </location>
</feature>
<dbReference type="PANTHER" id="PTHR42831:SF3">
    <property type="entry name" value="1,2-PHENYLACETYL-COA EPOXIDASE, SUBUNIT D-RELATED"/>
    <property type="match status" value="1"/>
</dbReference>
<dbReference type="InterPro" id="IPR056572">
    <property type="entry name" value="Zn_ribbon_PaaD"/>
</dbReference>
<evidence type="ECO:0000259" key="1">
    <source>
        <dbReference type="Pfam" id="PF01883"/>
    </source>
</evidence>
<dbReference type="InterPro" id="IPR034904">
    <property type="entry name" value="FSCA_dom_sf"/>
</dbReference>
<dbReference type="AlphaFoldDB" id="A0A286GRN6"/>
<evidence type="ECO:0000313" key="4">
    <source>
        <dbReference type="Proteomes" id="UP000219621"/>
    </source>
</evidence>
<evidence type="ECO:0000259" key="2">
    <source>
        <dbReference type="Pfam" id="PF23451"/>
    </source>
</evidence>
<accession>A0A286GRN6</accession>
<dbReference type="OrthoDB" id="3684942at2"/>